<dbReference type="Gene3D" id="4.10.410.40">
    <property type="match status" value="1"/>
</dbReference>
<dbReference type="OrthoDB" id="4206561at2"/>
<evidence type="ECO:0000313" key="3">
    <source>
        <dbReference type="Proteomes" id="UP000244223"/>
    </source>
</evidence>
<dbReference type="EMBL" id="QAON01000005">
    <property type="protein sequence ID" value="PTQ89799.1"/>
    <property type="molecule type" value="Genomic_DNA"/>
</dbReference>
<protein>
    <recommendedName>
        <fullName evidence="1">Lambda phage tail tube protein N-terminal domain-containing protein</fullName>
    </recommendedName>
</protein>
<evidence type="ECO:0000313" key="2">
    <source>
        <dbReference type="EMBL" id="PTQ89799.1"/>
    </source>
</evidence>
<name>A0A2T5J0C8_9GAMM</name>
<organism evidence="2 3">
    <name type="scientific">Agitococcus lubricus</name>
    <dbReference type="NCBI Taxonomy" id="1077255"/>
    <lineage>
        <taxon>Bacteria</taxon>
        <taxon>Pseudomonadati</taxon>
        <taxon>Pseudomonadota</taxon>
        <taxon>Gammaproteobacteria</taxon>
        <taxon>Moraxellales</taxon>
        <taxon>Moraxellaceae</taxon>
        <taxon>Agitococcus</taxon>
    </lineage>
</organism>
<dbReference type="RefSeq" id="WP_107865314.1">
    <property type="nucleotide sequence ID" value="NZ_QAON01000005.1"/>
</dbReference>
<proteinExistence type="predicted"/>
<keyword evidence="3" id="KW-1185">Reference proteome</keyword>
<dbReference type="AlphaFoldDB" id="A0A2T5J0C8"/>
<accession>A0A2T5J0C8</accession>
<evidence type="ECO:0000259" key="1">
    <source>
        <dbReference type="Pfam" id="PF16461"/>
    </source>
</evidence>
<dbReference type="Proteomes" id="UP000244223">
    <property type="component" value="Unassembled WGS sequence"/>
</dbReference>
<comment type="caution">
    <text evidence="2">The sequence shown here is derived from an EMBL/GenBank/DDBJ whole genome shotgun (WGS) entry which is preliminary data.</text>
</comment>
<sequence length="146" mass="16302">MANKNVLHAQGTRFQRNSGVEWQDISQIKDITPPAKTRTEIETTTIDQYDGSEPDPHKTYVGGLIDGGSVSLDTIFNPDALDNQRLLEADIEAANPVEYRIVYRDGGMWTFFGVLKEMTPTHGMDDIHRQTLGIKVSGKPVRTFPV</sequence>
<reference evidence="2 3" key="1">
    <citation type="submission" date="2018-04" db="EMBL/GenBank/DDBJ databases">
        <title>Genomic Encyclopedia of Archaeal and Bacterial Type Strains, Phase II (KMG-II): from individual species to whole genera.</title>
        <authorList>
            <person name="Goeker M."/>
        </authorList>
    </citation>
    <scope>NUCLEOTIDE SEQUENCE [LARGE SCALE GENOMIC DNA]</scope>
    <source>
        <strain evidence="2 3">DSM 5822</strain>
    </source>
</reference>
<dbReference type="Pfam" id="PF16461">
    <property type="entry name" value="Phage_TTP_12"/>
    <property type="match status" value="1"/>
</dbReference>
<gene>
    <name evidence="2" type="ORF">C8N29_105126</name>
</gene>
<dbReference type="InterPro" id="IPR032494">
    <property type="entry name" value="Phage_TTP_N"/>
</dbReference>
<feature type="domain" description="Lambda phage tail tube protein N-terminal" evidence="1">
    <location>
        <begin position="11"/>
        <end position="141"/>
    </location>
</feature>